<dbReference type="PROSITE" id="PS51746">
    <property type="entry name" value="PPM_2"/>
    <property type="match status" value="1"/>
</dbReference>
<accession>A0ABY0CTS4</accession>
<evidence type="ECO:0008006" key="7">
    <source>
        <dbReference type="Google" id="ProtNLM"/>
    </source>
</evidence>
<evidence type="ECO:0000256" key="1">
    <source>
        <dbReference type="ARBA" id="ARBA00022741"/>
    </source>
</evidence>
<dbReference type="Pfam" id="PF13672">
    <property type="entry name" value="PP2C_2"/>
    <property type="match status" value="1"/>
</dbReference>
<keyword evidence="1" id="KW-0547">Nucleotide-binding</keyword>
<dbReference type="CDD" id="cd00143">
    <property type="entry name" value="PP2Cc"/>
    <property type="match status" value="1"/>
</dbReference>
<feature type="domain" description="PPM-type phosphatase" evidence="4">
    <location>
        <begin position="447"/>
        <end position="719"/>
    </location>
</feature>
<evidence type="ECO:0000313" key="6">
    <source>
        <dbReference type="Proteomes" id="UP000282926"/>
    </source>
</evidence>
<dbReference type="InterPro" id="IPR036457">
    <property type="entry name" value="PPM-type-like_dom_sf"/>
</dbReference>
<organism evidence="5 6">
    <name type="scientific">Lujinxingia sediminis</name>
    <dbReference type="NCBI Taxonomy" id="2480984"/>
    <lineage>
        <taxon>Bacteria</taxon>
        <taxon>Deltaproteobacteria</taxon>
        <taxon>Bradymonadales</taxon>
        <taxon>Lujinxingiaceae</taxon>
        <taxon>Lujinxingia</taxon>
    </lineage>
</organism>
<evidence type="ECO:0000259" key="3">
    <source>
        <dbReference type="PROSITE" id="PS50011"/>
    </source>
</evidence>
<proteinExistence type="predicted"/>
<keyword evidence="6" id="KW-1185">Reference proteome</keyword>
<dbReference type="SMART" id="SM00331">
    <property type="entry name" value="PP2C_SIG"/>
    <property type="match status" value="1"/>
</dbReference>
<dbReference type="SUPFAM" id="SSF56112">
    <property type="entry name" value="Protein kinase-like (PK-like)"/>
    <property type="match status" value="1"/>
</dbReference>
<keyword evidence="2" id="KW-0067">ATP-binding</keyword>
<dbReference type="Gene3D" id="1.10.510.10">
    <property type="entry name" value="Transferase(Phosphotransferase) domain 1"/>
    <property type="match status" value="1"/>
</dbReference>
<dbReference type="InterPro" id="IPR001932">
    <property type="entry name" value="PPM-type_phosphatase-like_dom"/>
</dbReference>
<comment type="caution">
    <text evidence="5">The sequence shown here is derived from an EMBL/GenBank/DDBJ whole genome shotgun (WGS) entry which is preliminary data.</text>
</comment>
<dbReference type="PANTHER" id="PTHR24346">
    <property type="entry name" value="MAP/MICROTUBULE AFFINITY-REGULATING KINASE"/>
    <property type="match status" value="1"/>
</dbReference>
<dbReference type="InterPro" id="IPR011009">
    <property type="entry name" value="Kinase-like_dom_sf"/>
</dbReference>
<evidence type="ECO:0000259" key="4">
    <source>
        <dbReference type="PROSITE" id="PS51746"/>
    </source>
</evidence>
<gene>
    <name evidence="5" type="ORF">EA187_09330</name>
</gene>
<name>A0ABY0CTS4_9DELT</name>
<sequence length="720" mass="78253">MSRTNGMPLSETVCPECGEPTRDDDSCPICDRATGEMAAFSAQFASPGQTLDIVVAGRHYGRQELAEVTLVVRVDEVLEEFDGRRVLVASAVSASVSGVDLEGDDALAFVHPTYLIEETTRPRPRHDSWPEEVRRLVRAPVFLEQQGNHTRSVFVDNVGVSVGDLVDLVRGELEYEQVKAIFVSVAELFRKLHRAGWVHLGLTPWNVRVFDRGSEDGFPRIFISQSLGQVFEAPAPVEGGQLEPNNPFEDRGATVVELMPLAFSAEEIERAAALRKNDGAADDDSAFYEPAYDSSSVSEAIEEDEPEVGTEGLEIDAVLDGIDRLFEKGKIDDEIAVTPGFSAPELLSGLGSHDGESADVFALGMLLYFLVSGMVPPASVYTRYAPAIPARNFRPGFLPGLQPVISRATRPHAADRYDSVESMLEAFYEACEAMERRVRSREYAPPVIRLASDTHIGIAKRRRNPTNQDSVFSAASEDGRFALIVVADGVSTASYGSGDLASRALAEEAARVWEDALPTYLLESRVDETRIIRQILGRANHRIVDYVNRTYSPFRGSPHEVMGSTALVAVVLDGVVTLAALGDSRVYLQRGAGLEQMTVDHNLWTLSIKEGVAADTALAMPHGEALARCMGTFVIEEAKLVAVEPQPDLFRFRVIEGDSMLLTTDGLTDFGGPNLLAAEDNILAIMLAEPDPALACLELILLANRGGGGDNIGLSIARFY</sequence>
<evidence type="ECO:0000256" key="2">
    <source>
        <dbReference type="ARBA" id="ARBA00022840"/>
    </source>
</evidence>
<dbReference type="EMBL" id="SADD01000004">
    <property type="protein sequence ID" value="RVU44734.1"/>
    <property type="molecule type" value="Genomic_DNA"/>
</dbReference>
<dbReference type="PROSITE" id="PS50011">
    <property type="entry name" value="PROTEIN_KINASE_DOM"/>
    <property type="match status" value="1"/>
</dbReference>
<dbReference type="PANTHER" id="PTHR24346:SF30">
    <property type="entry name" value="MATERNAL EMBRYONIC LEUCINE ZIPPER KINASE"/>
    <property type="match status" value="1"/>
</dbReference>
<dbReference type="InterPro" id="IPR000719">
    <property type="entry name" value="Prot_kinase_dom"/>
</dbReference>
<reference evidence="5 6" key="1">
    <citation type="submission" date="2019-01" db="EMBL/GenBank/DDBJ databases">
        <title>Lujinxingia litoralis gen. nov., sp. nov. and Lujinxingia sediminis gen. nov., sp. nov., new members in the order Bradymonadales, isolated from coastal sediment.</title>
        <authorList>
            <person name="Li C.-M."/>
        </authorList>
    </citation>
    <scope>NUCLEOTIDE SEQUENCE [LARGE SCALE GENOMIC DNA]</scope>
    <source>
        <strain evidence="5 6">SEH01</strain>
    </source>
</reference>
<feature type="domain" description="Protein kinase" evidence="3">
    <location>
        <begin position="54"/>
        <end position="428"/>
    </location>
</feature>
<evidence type="ECO:0000313" key="5">
    <source>
        <dbReference type="EMBL" id="RVU44734.1"/>
    </source>
</evidence>
<dbReference type="Proteomes" id="UP000282926">
    <property type="component" value="Unassembled WGS sequence"/>
</dbReference>
<dbReference type="SMART" id="SM00332">
    <property type="entry name" value="PP2Cc"/>
    <property type="match status" value="1"/>
</dbReference>
<dbReference type="SUPFAM" id="SSF81606">
    <property type="entry name" value="PP2C-like"/>
    <property type="match status" value="1"/>
</dbReference>
<protein>
    <recommendedName>
        <fullName evidence="7">PPM-type phosphatase domain-containing protein</fullName>
    </recommendedName>
</protein>
<dbReference type="Gene3D" id="3.60.40.10">
    <property type="entry name" value="PPM-type phosphatase domain"/>
    <property type="match status" value="1"/>
</dbReference>